<dbReference type="PANTHER" id="PTHR11455">
    <property type="entry name" value="CRYPTOCHROME"/>
    <property type="match status" value="1"/>
</dbReference>
<feature type="domain" description="Photolyase/cryptochrome alpha/beta" evidence="6">
    <location>
        <begin position="2"/>
        <end position="123"/>
    </location>
</feature>
<accession>A0A6A9UTI9</accession>
<keyword evidence="2 4" id="KW-0274">FAD</keyword>
<comment type="similarity">
    <text evidence="5">Belongs to the DNA photolyase family.</text>
</comment>
<keyword evidence="7" id="KW-0456">Lyase</keyword>
<dbReference type="PRINTS" id="PR00147">
    <property type="entry name" value="DNAPHOTLYASE"/>
</dbReference>
<evidence type="ECO:0000256" key="1">
    <source>
        <dbReference type="ARBA" id="ARBA00022630"/>
    </source>
</evidence>
<dbReference type="GO" id="GO:0003904">
    <property type="term" value="F:deoxyribodipyrimidine photo-lyase activity"/>
    <property type="evidence" value="ECO:0007669"/>
    <property type="project" value="TreeGrafter"/>
</dbReference>
<dbReference type="InterPro" id="IPR018394">
    <property type="entry name" value="DNA_photolyase_1_CS_C"/>
</dbReference>
<feature type="binding site" evidence="4">
    <location>
        <position position="258"/>
    </location>
    <ligand>
        <name>FAD</name>
        <dbReference type="ChEBI" id="CHEBI:57692"/>
    </ligand>
</feature>
<feature type="binding site" evidence="4">
    <location>
        <begin position="261"/>
        <end position="268"/>
    </location>
    <ligand>
        <name>FAD</name>
        <dbReference type="ChEBI" id="CHEBI:57692"/>
    </ligand>
</feature>
<dbReference type="AlphaFoldDB" id="A0A6A9UTI9"/>
<evidence type="ECO:0000313" key="7">
    <source>
        <dbReference type="EMBL" id="MVA75055.1"/>
    </source>
</evidence>
<dbReference type="PROSITE" id="PS51645">
    <property type="entry name" value="PHR_CRY_ALPHA_BETA"/>
    <property type="match status" value="1"/>
</dbReference>
<feature type="binding site" evidence="4">
    <location>
        <begin position="222"/>
        <end position="226"/>
    </location>
    <ligand>
        <name>FAD</name>
        <dbReference type="ChEBI" id="CHEBI:57692"/>
    </ligand>
</feature>
<evidence type="ECO:0000256" key="3">
    <source>
        <dbReference type="ARBA" id="ARBA00022991"/>
    </source>
</evidence>
<comment type="caution">
    <text evidence="7">The sequence shown here is derived from an EMBL/GenBank/DDBJ whole genome shotgun (WGS) entry which is preliminary data.</text>
</comment>
<dbReference type="EMBL" id="WPCU01000004">
    <property type="protein sequence ID" value="MVA75055.1"/>
    <property type="molecule type" value="Genomic_DNA"/>
</dbReference>
<dbReference type="GO" id="GO:0071949">
    <property type="term" value="F:FAD binding"/>
    <property type="evidence" value="ECO:0007669"/>
    <property type="project" value="TreeGrafter"/>
</dbReference>
<dbReference type="InterPro" id="IPR006050">
    <property type="entry name" value="DNA_photolyase_N"/>
</dbReference>
<dbReference type="RefSeq" id="WP_156607965.1">
    <property type="nucleotide sequence ID" value="NZ_WPCU01000004.1"/>
</dbReference>
<feature type="binding site" evidence="4">
    <location>
        <begin position="358"/>
        <end position="360"/>
    </location>
    <ligand>
        <name>FAD</name>
        <dbReference type="ChEBI" id="CHEBI:57692"/>
    </ligand>
</feature>
<dbReference type="Gene3D" id="1.10.579.10">
    <property type="entry name" value="DNA Cyclobutane Dipyrimidine Photolyase, subunit A, domain 3"/>
    <property type="match status" value="1"/>
</dbReference>
<evidence type="ECO:0000313" key="8">
    <source>
        <dbReference type="Proteomes" id="UP000435304"/>
    </source>
</evidence>
<evidence type="ECO:0000256" key="5">
    <source>
        <dbReference type="RuleBase" id="RU004182"/>
    </source>
</evidence>
<dbReference type="Pfam" id="PF03441">
    <property type="entry name" value="FAD_binding_7"/>
    <property type="match status" value="1"/>
</dbReference>
<dbReference type="Gene3D" id="1.25.40.80">
    <property type="match status" value="1"/>
</dbReference>
<dbReference type="GO" id="GO:0003677">
    <property type="term" value="F:DNA binding"/>
    <property type="evidence" value="ECO:0007669"/>
    <property type="project" value="TreeGrafter"/>
</dbReference>
<dbReference type="GO" id="GO:0006139">
    <property type="term" value="P:nucleobase-containing compound metabolic process"/>
    <property type="evidence" value="ECO:0007669"/>
    <property type="project" value="UniProtKB-ARBA"/>
</dbReference>
<dbReference type="GO" id="GO:0009416">
    <property type="term" value="P:response to light stimulus"/>
    <property type="evidence" value="ECO:0007669"/>
    <property type="project" value="TreeGrafter"/>
</dbReference>
<keyword evidence="3 5" id="KW-0157">Chromophore</keyword>
<dbReference type="Gene3D" id="3.40.50.620">
    <property type="entry name" value="HUPs"/>
    <property type="match status" value="1"/>
</dbReference>
<evidence type="ECO:0000256" key="2">
    <source>
        <dbReference type="ARBA" id="ARBA00022827"/>
    </source>
</evidence>
<dbReference type="Pfam" id="PF00875">
    <property type="entry name" value="DNA_photolyase"/>
    <property type="match status" value="1"/>
</dbReference>
<dbReference type="SUPFAM" id="SSF48173">
    <property type="entry name" value="Cryptochrome/photolyase FAD-binding domain"/>
    <property type="match status" value="1"/>
</dbReference>
<dbReference type="SUPFAM" id="SSF52425">
    <property type="entry name" value="Cryptochrome/photolyase, N-terminal domain"/>
    <property type="match status" value="1"/>
</dbReference>
<dbReference type="Proteomes" id="UP000435304">
    <property type="component" value="Unassembled WGS sequence"/>
</dbReference>
<organism evidence="7 8">
    <name type="scientific">Auraticoccus cholistanensis</name>
    <dbReference type="NCBI Taxonomy" id="2656650"/>
    <lineage>
        <taxon>Bacteria</taxon>
        <taxon>Bacillati</taxon>
        <taxon>Actinomycetota</taxon>
        <taxon>Actinomycetes</taxon>
        <taxon>Propionibacteriales</taxon>
        <taxon>Propionibacteriaceae</taxon>
        <taxon>Auraticoccus</taxon>
    </lineage>
</organism>
<keyword evidence="1 4" id="KW-0285">Flavoprotein</keyword>
<evidence type="ECO:0000259" key="6">
    <source>
        <dbReference type="PROSITE" id="PS51645"/>
    </source>
</evidence>
<dbReference type="GO" id="GO:0006950">
    <property type="term" value="P:response to stress"/>
    <property type="evidence" value="ECO:0007669"/>
    <property type="project" value="UniProtKB-ARBA"/>
</dbReference>
<gene>
    <name evidence="7" type="ORF">GC722_03280</name>
</gene>
<reference evidence="7 8" key="1">
    <citation type="submission" date="2019-12" db="EMBL/GenBank/DDBJ databases">
        <title>Auraticoccus cholistani sp. nov., an actinomycete isolated from soil of Cholistan desert.</title>
        <authorList>
            <person name="Cheema M.T."/>
        </authorList>
    </citation>
    <scope>NUCLEOTIDE SEQUENCE [LARGE SCALE GENOMIC DNA]</scope>
    <source>
        <strain evidence="7 8">F435</strain>
    </source>
</reference>
<feature type="binding site" evidence="4">
    <location>
        <position position="210"/>
    </location>
    <ligand>
        <name>FAD</name>
        <dbReference type="ChEBI" id="CHEBI:57692"/>
    </ligand>
</feature>
<keyword evidence="8" id="KW-1185">Reference proteome</keyword>
<dbReference type="InterPro" id="IPR014729">
    <property type="entry name" value="Rossmann-like_a/b/a_fold"/>
</dbReference>
<dbReference type="PROSITE" id="PS00394">
    <property type="entry name" value="DNA_PHOTOLYASES_1_1"/>
    <property type="match status" value="1"/>
</dbReference>
<dbReference type="InterPro" id="IPR002081">
    <property type="entry name" value="Cryptochrome/DNA_photolyase_1"/>
</dbReference>
<dbReference type="InterPro" id="IPR005101">
    <property type="entry name" value="Cryptochr/Photolyase_FAD-bd"/>
</dbReference>
<dbReference type="InterPro" id="IPR036155">
    <property type="entry name" value="Crypto/Photolyase_N_sf"/>
</dbReference>
<comment type="cofactor">
    <cofactor evidence="4">
        <name>FAD</name>
        <dbReference type="ChEBI" id="CHEBI:57692"/>
    </cofactor>
    <text evidence="4">Binds 1 FAD per subunit.</text>
</comment>
<evidence type="ECO:0000256" key="4">
    <source>
        <dbReference type="PIRSR" id="PIRSR602081-1"/>
    </source>
</evidence>
<sequence length="453" mass="50572">MATSMLWFRRDLRLADHPALAAAAAAGPVLPVFVLDPGLLASAGPVRTHCLLDAVRHLRRSTDGALVVRTGDPAEVVPRLAREAGAGSVHVSAETTPYGRRRDDRVRAALGPVELVATGSPYVVTPGRIRSASGDPYQVFSPFYRAWLEQGWSEPEGRPRGLRWAPPVDSEEVPASPLDGVPDAPELPEVSEAAAQERYQLFVDRLLGSYPTDRDRPDRDGTSQLSVHLKYGTVHPRTLLAPLRRAASAAGEKAVDRFRSELAWRDFYADVVWHRPDSVWSDLKPTLATIEYDEPGEQLQAWCAGRTGYPVVDAGMRQLLGAGWMHNRVRMITASFLVKDLHLWWPHGARHFLRHLRDGDVASNNHGWQWVAGTGTDPSPYFRVFNPVTQGRKFDPRGDYVRRWVPELRHVPGADVHEPWTVEGGYDHGYPQRIVDHGHERAEALRRYELARG</sequence>
<dbReference type="InterPro" id="IPR036134">
    <property type="entry name" value="Crypto/Photolyase_FAD-like_sf"/>
</dbReference>
<name>A0A6A9UTI9_9ACTN</name>
<protein>
    <submittedName>
        <fullName evidence="7">Deoxyribodipyrimidine photo-lyase</fullName>
    </submittedName>
</protein>
<proteinExistence type="inferred from homology"/>
<dbReference type="PANTHER" id="PTHR11455:SF9">
    <property type="entry name" value="CRYPTOCHROME CIRCADIAN CLOCK 5 ISOFORM X1"/>
    <property type="match status" value="1"/>
</dbReference>